<reference evidence="2 3" key="2">
    <citation type="submission" date="2023-10" db="EMBL/GenBank/DDBJ databases">
        <authorList>
            <person name="Han X.F."/>
        </authorList>
    </citation>
    <scope>NUCLEOTIDE SEQUENCE [LARGE SCALE GENOMIC DNA]</scope>
    <source>
        <strain evidence="2 3">KCTC 39840</strain>
    </source>
</reference>
<dbReference type="Pfam" id="PF13409">
    <property type="entry name" value="GST_N_2"/>
    <property type="match status" value="1"/>
</dbReference>
<comment type="caution">
    <text evidence="2">The sequence shown here is derived from an EMBL/GenBank/DDBJ whole genome shotgun (WGS) entry which is preliminary data.</text>
</comment>
<dbReference type="SUPFAM" id="SSF52833">
    <property type="entry name" value="Thioredoxin-like"/>
    <property type="match status" value="1"/>
</dbReference>
<proteinExistence type="predicted"/>
<sequence length="101" mass="10884">MKLYVCWGTFQVPAVRSHPCRDALHALQAAGYEPEVVRTYGFGALPDALNPLRREVKRLTGQSWVPVLLTDDGTAIRESKKIAAWAAAHPAASSGRVGAAD</sequence>
<evidence type="ECO:0000313" key="3">
    <source>
        <dbReference type="Proteomes" id="UP001284601"/>
    </source>
</evidence>
<protein>
    <submittedName>
        <fullName evidence="2">Glutathione S-transferase N-terminal domain-containing protein</fullName>
    </submittedName>
</protein>
<dbReference type="EMBL" id="JAWSTH010000020">
    <property type="protein sequence ID" value="MDW5594635.1"/>
    <property type="molecule type" value="Genomic_DNA"/>
</dbReference>
<dbReference type="InterPro" id="IPR036249">
    <property type="entry name" value="Thioredoxin-like_sf"/>
</dbReference>
<gene>
    <name evidence="2" type="ORF">R7226_09825</name>
</gene>
<feature type="domain" description="GST N-terminal" evidence="1">
    <location>
        <begin position="50"/>
        <end position="87"/>
    </location>
</feature>
<reference evidence="3" key="1">
    <citation type="submission" date="2023-07" db="EMBL/GenBank/DDBJ databases">
        <title>Conexibacter stalactiti sp. nov., isolated from stalactites in a lava cave and emended description of the genus Conexibacter.</title>
        <authorList>
            <person name="Lee S.D."/>
        </authorList>
    </citation>
    <scope>NUCLEOTIDE SEQUENCE [LARGE SCALE GENOMIC DNA]</scope>
    <source>
        <strain evidence="3">KCTC 39840</strain>
    </source>
</reference>
<evidence type="ECO:0000313" key="2">
    <source>
        <dbReference type="EMBL" id="MDW5594635.1"/>
    </source>
</evidence>
<dbReference type="RefSeq" id="WP_318596927.1">
    <property type="nucleotide sequence ID" value="NZ_JAWSTH010000020.1"/>
</dbReference>
<name>A0ABU4HPZ7_9ACTN</name>
<evidence type="ECO:0000259" key="1">
    <source>
        <dbReference type="Pfam" id="PF13409"/>
    </source>
</evidence>
<keyword evidence="3" id="KW-1185">Reference proteome</keyword>
<dbReference type="Proteomes" id="UP001284601">
    <property type="component" value="Unassembled WGS sequence"/>
</dbReference>
<organism evidence="2 3">
    <name type="scientific">Conexibacter stalactiti</name>
    <dbReference type="NCBI Taxonomy" id="1940611"/>
    <lineage>
        <taxon>Bacteria</taxon>
        <taxon>Bacillati</taxon>
        <taxon>Actinomycetota</taxon>
        <taxon>Thermoleophilia</taxon>
        <taxon>Solirubrobacterales</taxon>
        <taxon>Conexibacteraceae</taxon>
        <taxon>Conexibacter</taxon>
    </lineage>
</organism>
<dbReference type="InterPro" id="IPR004045">
    <property type="entry name" value="Glutathione_S-Trfase_N"/>
</dbReference>
<accession>A0ABU4HPZ7</accession>